<comment type="function">
    <text evidence="1">Required for recruitment of CENPA to centromeres and normal chromosome segregation during mitosis.</text>
</comment>
<comment type="subunit">
    <text evidence="16">Homodimer, and heterodimer with OIP5/MIS18B. Identified in a complex containing MIS18A, OIP5/MIS18B, MIS18BP1, RBBP7 and RBBP4.</text>
</comment>
<evidence type="ECO:0000259" key="18">
    <source>
        <dbReference type="PROSITE" id="PS51793"/>
    </source>
</evidence>
<keyword evidence="8" id="KW-0479">Metal-binding</keyword>
<keyword evidence="6" id="KW-0597">Phosphoprotein</keyword>
<evidence type="ECO:0000256" key="2">
    <source>
        <dbReference type="ARBA" id="ARBA00004123"/>
    </source>
</evidence>
<feature type="region of interest" description="Disordered" evidence="17">
    <location>
        <begin position="211"/>
        <end position="247"/>
    </location>
</feature>
<keyword evidence="10" id="KW-0862">Zinc</keyword>
<evidence type="ECO:0000256" key="3">
    <source>
        <dbReference type="ARBA" id="ARBA00004584"/>
    </source>
</evidence>
<evidence type="ECO:0000256" key="6">
    <source>
        <dbReference type="ARBA" id="ARBA00022553"/>
    </source>
</evidence>
<evidence type="ECO:0000256" key="14">
    <source>
        <dbReference type="ARBA" id="ARBA00023328"/>
    </source>
</evidence>
<evidence type="ECO:0000256" key="9">
    <source>
        <dbReference type="ARBA" id="ARBA00022776"/>
    </source>
</evidence>
<evidence type="ECO:0000256" key="16">
    <source>
        <dbReference type="ARBA" id="ARBA00046705"/>
    </source>
</evidence>
<keyword evidence="7" id="KW-0132">Cell division</keyword>
<reference evidence="19" key="1">
    <citation type="submission" date="2025-08" db="UniProtKB">
        <authorList>
            <consortium name="Ensembl"/>
        </authorList>
    </citation>
    <scope>IDENTIFICATION</scope>
</reference>
<keyword evidence="12" id="KW-0539">Nucleus</keyword>
<dbReference type="GO" id="GO:0000775">
    <property type="term" value="C:chromosome, centromeric region"/>
    <property type="evidence" value="ECO:0007669"/>
    <property type="project" value="UniProtKB-SubCell"/>
</dbReference>
<keyword evidence="14" id="KW-0137">Centromere</keyword>
<protein>
    <recommendedName>
        <fullName evidence="15">Protein Mis18-alpha</fullName>
    </recommendedName>
</protein>
<keyword evidence="20" id="KW-1185">Reference proteome</keyword>
<evidence type="ECO:0000256" key="17">
    <source>
        <dbReference type="SAM" id="MobiDB-lite"/>
    </source>
</evidence>
<dbReference type="Ensembl" id="ENSNBRT00000015649.1">
    <property type="protein sequence ID" value="ENSNBRP00000015234.1"/>
    <property type="gene ID" value="ENSNBRG00000011789.1"/>
</dbReference>
<keyword evidence="11" id="KW-0832">Ubl conjugation</keyword>
<evidence type="ECO:0000313" key="19">
    <source>
        <dbReference type="Ensembl" id="ENSNBRP00000015234.1"/>
    </source>
</evidence>
<dbReference type="Pfam" id="PF03226">
    <property type="entry name" value="Yippee-Mis18"/>
    <property type="match status" value="1"/>
</dbReference>
<dbReference type="PROSITE" id="PS51793">
    <property type="entry name" value="MIS18"/>
    <property type="match status" value="1"/>
</dbReference>
<dbReference type="GO" id="GO:0046872">
    <property type="term" value="F:metal ion binding"/>
    <property type="evidence" value="ECO:0007669"/>
    <property type="project" value="UniProtKB-KW"/>
</dbReference>
<evidence type="ECO:0000256" key="10">
    <source>
        <dbReference type="ARBA" id="ARBA00022833"/>
    </source>
</evidence>
<dbReference type="PANTHER" id="PTHR16431">
    <property type="entry name" value="NEUROGENIC PROTEIN MASTERMIND"/>
    <property type="match status" value="1"/>
</dbReference>
<dbReference type="Proteomes" id="UP000261580">
    <property type="component" value="Unassembled WGS sequence"/>
</dbReference>
<evidence type="ECO:0000256" key="4">
    <source>
        <dbReference type="ARBA" id="ARBA00022454"/>
    </source>
</evidence>
<dbReference type="GO" id="GO:0051301">
    <property type="term" value="P:cell division"/>
    <property type="evidence" value="ECO:0007669"/>
    <property type="project" value="UniProtKB-KW"/>
</dbReference>
<dbReference type="STRING" id="32507.ENSNBRP00000015234"/>
<keyword evidence="9" id="KW-0498">Mitosis</keyword>
<evidence type="ECO:0000256" key="5">
    <source>
        <dbReference type="ARBA" id="ARBA00022499"/>
    </source>
</evidence>
<keyword evidence="13" id="KW-0131">Cell cycle</keyword>
<dbReference type="Bgee" id="ENSNBRG00000011789">
    <property type="expression patterns" value="Expressed in testis"/>
</dbReference>
<feature type="region of interest" description="Disordered" evidence="17">
    <location>
        <begin position="154"/>
        <end position="177"/>
    </location>
</feature>
<dbReference type="GO" id="GO:0005634">
    <property type="term" value="C:nucleus"/>
    <property type="evidence" value="ECO:0007669"/>
    <property type="project" value="UniProtKB-SubCell"/>
</dbReference>
<proteinExistence type="predicted"/>
<evidence type="ECO:0000256" key="1">
    <source>
        <dbReference type="ARBA" id="ARBA00003694"/>
    </source>
</evidence>
<evidence type="ECO:0000256" key="13">
    <source>
        <dbReference type="ARBA" id="ARBA00023306"/>
    </source>
</evidence>
<accession>A0A3Q4MNF8</accession>
<evidence type="ECO:0000256" key="12">
    <source>
        <dbReference type="ARBA" id="ARBA00023242"/>
    </source>
</evidence>
<evidence type="ECO:0000256" key="8">
    <source>
        <dbReference type="ARBA" id="ARBA00022723"/>
    </source>
</evidence>
<keyword evidence="5" id="KW-1017">Isopeptide bond</keyword>
<dbReference type="GO" id="GO:0034080">
    <property type="term" value="P:CENP-A containing chromatin assembly"/>
    <property type="evidence" value="ECO:0007669"/>
    <property type="project" value="TreeGrafter"/>
</dbReference>
<name>A0A3Q4MNF8_NEOBR</name>
<evidence type="ECO:0000256" key="7">
    <source>
        <dbReference type="ARBA" id="ARBA00022618"/>
    </source>
</evidence>
<evidence type="ECO:0000313" key="20">
    <source>
        <dbReference type="Proteomes" id="UP000261580"/>
    </source>
</evidence>
<feature type="domain" description="Mis18" evidence="18">
    <location>
        <begin position="56"/>
        <end position="140"/>
    </location>
</feature>
<comment type="subcellular location">
    <subcellularLocation>
        <location evidence="3">Chromosome</location>
        <location evidence="3">Centromere</location>
    </subcellularLocation>
    <subcellularLocation>
        <location evidence="2">Nucleus</location>
    </subcellularLocation>
</comment>
<dbReference type="GO" id="GO:0007059">
    <property type="term" value="P:chromosome segregation"/>
    <property type="evidence" value="ECO:0007669"/>
    <property type="project" value="TreeGrafter"/>
</dbReference>
<evidence type="ECO:0000256" key="15">
    <source>
        <dbReference type="ARBA" id="ARBA00039650"/>
    </source>
</evidence>
<dbReference type="InterPro" id="IPR034752">
    <property type="entry name" value="Mis18"/>
</dbReference>
<sequence>DPTESPLIYTLKHLEKSYTKSVNNSTFDASSIDSTTVGEKLFRPTEEEEENGDDGPVVFICAKCKLPVGDSLSWDGSEDGLNQIRLKRNSLFSYENLVVDLICRGCHSVLGMVYTSTPKNLDHKRFTFCFSVADIDRCLTSNVPSNTFYQKAAPRRTACPPSPTRFHQPHTTTTVRNGQPARCIQGQVAMATESTCYADCLLPSRHRVHRQRNSQPARWPACLSTDVSSPPPNSCSTTHHTQGKSRE</sequence>
<dbReference type="GO" id="GO:0000785">
    <property type="term" value="C:chromatin"/>
    <property type="evidence" value="ECO:0007669"/>
    <property type="project" value="TreeGrafter"/>
</dbReference>
<dbReference type="AlphaFoldDB" id="A0A3Q4MNF8"/>
<keyword evidence="4" id="KW-0158">Chromosome</keyword>
<organism evidence="19 20">
    <name type="scientific">Neolamprologus brichardi</name>
    <name type="common">Fairy cichlid</name>
    <name type="synonym">Lamprologus brichardi</name>
    <dbReference type="NCBI Taxonomy" id="32507"/>
    <lineage>
        <taxon>Eukaryota</taxon>
        <taxon>Metazoa</taxon>
        <taxon>Chordata</taxon>
        <taxon>Craniata</taxon>
        <taxon>Vertebrata</taxon>
        <taxon>Euteleostomi</taxon>
        <taxon>Actinopterygii</taxon>
        <taxon>Neopterygii</taxon>
        <taxon>Teleostei</taxon>
        <taxon>Neoteleostei</taxon>
        <taxon>Acanthomorphata</taxon>
        <taxon>Ovalentaria</taxon>
        <taxon>Cichlomorphae</taxon>
        <taxon>Cichliformes</taxon>
        <taxon>Cichlidae</taxon>
        <taxon>African cichlids</taxon>
        <taxon>Pseudocrenilabrinae</taxon>
        <taxon>Lamprologini</taxon>
        <taxon>Neolamprologus</taxon>
    </lineage>
</organism>
<dbReference type="PANTHER" id="PTHR16431:SF2">
    <property type="entry name" value="PROTEIN MIS18-ALPHA"/>
    <property type="match status" value="1"/>
</dbReference>
<dbReference type="InterPro" id="IPR004910">
    <property type="entry name" value="Yippee/Mis18/Cereblon"/>
</dbReference>
<reference evidence="19" key="2">
    <citation type="submission" date="2025-09" db="UniProtKB">
        <authorList>
            <consortium name="Ensembl"/>
        </authorList>
    </citation>
    <scope>IDENTIFICATION</scope>
</reference>
<evidence type="ECO:0000256" key="11">
    <source>
        <dbReference type="ARBA" id="ARBA00022843"/>
    </source>
</evidence>